<dbReference type="Proteomes" id="UP000275267">
    <property type="component" value="Unassembled WGS sequence"/>
</dbReference>
<sequence length="60" mass="6934">MVDSDLRVFSRLKGGGGGEWVLENLVRLPRRKRRASWWKRGTGNGGSSSTSRRWRWSTSR</sequence>
<comment type="caution">
    <text evidence="2">The sequence shown here is derived from an EMBL/GenBank/DDBJ whole genome shotgun (WGS) entry which is preliminary data.</text>
</comment>
<feature type="compositionally biased region" description="Low complexity" evidence="1">
    <location>
        <begin position="47"/>
        <end position="60"/>
    </location>
</feature>
<reference evidence="3" key="1">
    <citation type="journal article" date="2019" name="Nat. Commun.">
        <title>The genome of broomcorn millet.</title>
        <authorList>
            <person name="Zou C."/>
            <person name="Miki D."/>
            <person name="Li D."/>
            <person name="Tang Q."/>
            <person name="Xiao L."/>
            <person name="Rajput S."/>
            <person name="Deng P."/>
            <person name="Jia W."/>
            <person name="Huang R."/>
            <person name="Zhang M."/>
            <person name="Sun Y."/>
            <person name="Hu J."/>
            <person name="Fu X."/>
            <person name="Schnable P.S."/>
            <person name="Li F."/>
            <person name="Zhang H."/>
            <person name="Feng B."/>
            <person name="Zhu X."/>
            <person name="Liu R."/>
            <person name="Schnable J.C."/>
            <person name="Zhu J.-K."/>
            <person name="Zhang H."/>
        </authorList>
    </citation>
    <scope>NUCLEOTIDE SEQUENCE [LARGE SCALE GENOMIC DNA]</scope>
</reference>
<evidence type="ECO:0000313" key="3">
    <source>
        <dbReference type="Proteomes" id="UP000275267"/>
    </source>
</evidence>
<dbReference type="AlphaFoldDB" id="A0A3L6QN64"/>
<evidence type="ECO:0000313" key="2">
    <source>
        <dbReference type="EMBL" id="RLM84511.1"/>
    </source>
</evidence>
<dbReference type="EMBL" id="PQIB02000011">
    <property type="protein sequence ID" value="RLM84511.1"/>
    <property type="molecule type" value="Genomic_DNA"/>
</dbReference>
<name>A0A3L6QN64_PANMI</name>
<gene>
    <name evidence="2" type="ORF">C2845_PM04G15470</name>
</gene>
<feature type="region of interest" description="Disordered" evidence="1">
    <location>
        <begin position="37"/>
        <end position="60"/>
    </location>
</feature>
<protein>
    <submittedName>
        <fullName evidence="2">Uncharacterized protein</fullName>
    </submittedName>
</protein>
<accession>A0A3L6QN64</accession>
<proteinExistence type="predicted"/>
<keyword evidence="3" id="KW-1185">Reference proteome</keyword>
<organism evidence="2 3">
    <name type="scientific">Panicum miliaceum</name>
    <name type="common">Proso millet</name>
    <name type="synonym">Broomcorn millet</name>
    <dbReference type="NCBI Taxonomy" id="4540"/>
    <lineage>
        <taxon>Eukaryota</taxon>
        <taxon>Viridiplantae</taxon>
        <taxon>Streptophyta</taxon>
        <taxon>Embryophyta</taxon>
        <taxon>Tracheophyta</taxon>
        <taxon>Spermatophyta</taxon>
        <taxon>Magnoliopsida</taxon>
        <taxon>Liliopsida</taxon>
        <taxon>Poales</taxon>
        <taxon>Poaceae</taxon>
        <taxon>PACMAD clade</taxon>
        <taxon>Panicoideae</taxon>
        <taxon>Panicodae</taxon>
        <taxon>Paniceae</taxon>
        <taxon>Panicinae</taxon>
        <taxon>Panicum</taxon>
        <taxon>Panicum sect. Panicum</taxon>
    </lineage>
</organism>
<evidence type="ECO:0000256" key="1">
    <source>
        <dbReference type="SAM" id="MobiDB-lite"/>
    </source>
</evidence>